<dbReference type="Proteomes" id="UP000216001">
    <property type="component" value="Unassembled WGS sequence"/>
</dbReference>
<dbReference type="NCBIfam" id="NF001266">
    <property type="entry name" value="PRK00228.1-1"/>
    <property type="match status" value="1"/>
</dbReference>
<reference evidence="4" key="4">
    <citation type="submission" date="2022-10" db="EMBL/GenBank/DDBJ databases">
        <title>Bacterial isolates recovered from the One Health project in Brazil.</title>
        <authorList>
            <person name="Valiatti T.B."/>
            <person name="Santos F."/>
            <person name="Cayo R."/>
            <person name="Gales A.C."/>
        </authorList>
    </citation>
    <scope>NUCLEOTIDE SEQUENCE</scope>
    <source>
        <strain evidence="4">PVR188</strain>
    </source>
</reference>
<evidence type="ECO:0000313" key="5">
    <source>
        <dbReference type="EMBL" id="OZS73801.1"/>
    </source>
</evidence>
<dbReference type="EMBL" id="CP076405">
    <property type="protein sequence ID" value="QWQ21563.1"/>
    <property type="molecule type" value="Genomic_DNA"/>
</dbReference>
<dbReference type="Pfam" id="PF02622">
    <property type="entry name" value="DUF179"/>
    <property type="match status" value="1"/>
</dbReference>
<proteinExistence type="inferred from homology"/>
<evidence type="ECO:0000256" key="2">
    <source>
        <dbReference type="HAMAP-Rule" id="MF_00758"/>
    </source>
</evidence>
<dbReference type="AlphaFoldDB" id="A0A2A5Q2J3"/>
<evidence type="ECO:0000313" key="4">
    <source>
        <dbReference type="EMBL" id="MDI9094562.1"/>
    </source>
</evidence>
<evidence type="ECO:0000313" key="7">
    <source>
        <dbReference type="Proteomes" id="UP000216001"/>
    </source>
</evidence>
<evidence type="ECO:0000313" key="3">
    <source>
        <dbReference type="EMBL" id="CAB5689689.1"/>
    </source>
</evidence>
<protein>
    <recommendedName>
        <fullName evidence="2">UPF0301 protein CHI95_14915</fullName>
    </recommendedName>
</protein>
<dbReference type="HAMAP" id="MF_00758">
    <property type="entry name" value="UPF0301"/>
    <property type="match status" value="1"/>
</dbReference>
<evidence type="ECO:0000313" key="6">
    <source>
        <dbReference type="EMBL" id="QWQ21563.1"/>
    </source>
</evidence>
<dbReference type="EMBL" id="NOWC01000018">
    <property type="protein sequence ID" value="OZS73801.1"/>
    <property type="molecule type" value="Genomic_DNA"/>
</dbReference>
<dbReference type="GeneID" id="92273649"/>
<dbReference type="EMBL" id="CAHPSF010000003">
    <property type="protein sequence ID" value="CAB5689689.1"/>
    <property type="molecule type" value="Genomic_DNA"/>
</dbReference>
<evidence type="ECO:0000256" key="1">
    <source>
        <dbReference type="ARBA" id="ARBA00009600"/>
    </source>
</evidence>
<dbReference type="SUPFAM" id="SSF143456">
    <property type="entry name" value="VC0467-like"/>
    <property type="match status" value="1"/>
</dbReference>
<dbReference type="RefSeq" id="WP_094962048.1">
    <property type="nucleotide sequence ID" value="NZ_ABDWLN020000020.1"/>
</dbReference>
<dbReference type="PANTHER" id="PTHR30327:SF1">
    <property type="entry name" value="UPF0301 PROTEIN YQGE"/>
    <property type="match status" value="1"/>
</dbReference>
<dbReference type="Proteomes" id="UP000834611">
    <property type="component" value="Unassembled WGS sequence"/>
</dbReference>
<dbReference type="STRING" id="587.RB151_009620"/>
<sequence length="187" mass="20717">MNLQNHFLIAMPSLTDPYFEQSVVYVCEHNEKGAMGIVINKPIDDFSVDTMLKKLEITISDKIDNRNLKKPVIAGGPVAEEHGFILHTPIKGFLSSLHLNDDVMVTTSKDILETLGSEHSPTNSLVALGYASWEPGQLEREIMENSWLTVEASPQLIFDTPIHERWSAAAKLIGVDIHTISMQAGHA</sequence>
<accession>A0A2A5Q2J3</accession>
<dbReference type="InterPro" id="IPR003774">
    <property type="entry name" value="AlgH-like"/>
</dbReference>
<dbReference type="Proteomes" id="UP000682358">
    <property type="component" value="Chromosome"/>
</dbReference>
<organism evidence="5 7">
    <name type="scientific">Providencia rettgeri</name>
    <dbReference type="NCBI Taxonomy" id="587"/>
    <lineage>
        <taxon>Bacteria</taxon>
        <taxon>Pseudomonadati</taxon>
        <taxon>Pseudomonadota</taxon>
        <taxon>Gammaproteobacteria</taxon>
        <taxon>Enterobacterales</taxon>
        <taxon>Morganellaceae</taxon>
        <taxon>Providencia</taxon>
    </lineage>
</organism>
<reference evidence="3" key="2">
    <citation type="submission" date="2020-05" db="EMBL/GenBank/DDBJ databases">
        <authorList>
            <person name="Delgado-Blas J."/>
        </authorList>
    </citation>
    <scope>NUCLEOTIDE SEQUENCE</scope>
    <source>
        <strain evidence="3">BB1453</strain>
    </source>
</reference>
<comment type="similarity">
    <text evidence="1 2">Belongs to the UPF0301 (AlgH) family.</text>
</comment>
<reference evidence="6" key="3">
    <citation type="submission" date="2021-06" db="EMBL/GenBank/DDBJ databases">
        <title>Emergence of genetically related NDM-1-producing Providencia rettgeri strains in Argentina.</title>
        <authorList>
            <person name="Pasteran F."/>
            <person name="Meo A."/>
            <person name="Gomez S."/>
            <person name="Derdoy L."/>
            <person name="Albronoz E."/>
            <person name="Faccone D."/>
            <person name="Guerriero L."/>
            <person name="Archuby D."/>
            <person name="Tarzia A."/>
            <person name="Lopez M."/>
            <person name="Corso A."/>
        </authorList>
    </citation>
    <scope>NUCLEOTIDE SEQUENCE</scope>
    <source>
        <strain evidence="6">PreM15628</strain>
    </source>
</reference>
<name>A0A2A5Q2J3_PRORE</name>
<dbReference type="EMBL" id="JAOWIN010000015">
    <property type="protein sequence ID" value="MDI9094562.1"/>
    <property type="molecule type" value="Genomic_DNA"/>
</dbReference>
<dbReference type="PANTHER" id="PTHR30327">
    <property type="entry name" value="UNCHARACTERIZED PROTEIN YQGE"/>
    <property type="match status" value="1"/>
</dbReference>
<reference evidence="5 7" key="1">
    <citation type="submission" date="2017-07" db="EMBL/GenBank/DDBJ databases">
        <title>blaIMP-27 on transferable plasmids in Proteus mirabilis and Providencia rettgeri.</title>
        <authorList>
            <person name="Potter R."/>
        </authorList>
    </citation>
    <scope>NUCLEOTIDE SEQUENCE [LARGE SCALE GENOMIC DNA]</scope>
    <source>
        <strain evidence="5 7">PR1</strain>
    </source>
</reference>
<dbReference type="Proteomes" id="UP001159001">
    <property type="component" value="Unassembled WGS sequence"/>
</dbReference>
<dbReference type="Gene3D" id="3.40.1740.10">
    <property type="entry name" value="VC0467-like"/>
    <property type="match status" value="1"/>
</dbReference>
<dbReference type="GO" id="GO:0005829">
    <property type="term" value="C:cytosol"/>
    <property type="evidence" value="ECO:0007669"/>
    <property type="project" value="TreeGrafter"/>
</dbReference>
<gene>
    <name evidence="3" type="primary">yqgE</name>
    <name evidence="5" type="ORF">CHI95_14915</name>
    <name evidence="3" type="ORF">GHA_01824</name>
    <name evidence="6" type="ORF">KOF27_04215</name>
    <name evidence="4" type="ORF">OGX73_18230</name>
</gene>